<feature type="binding site" evidence="3">
    <location>
        <begin position="162"/>
        <end position="165"/>
    </location>
    <ligand>
        <name>GTP</name>
        <dbReference type="ChEBI" id="CHEBI:37565"/>
    </ligand>
</feature>
<comment type="similarity">
    <text evidence="3">Belongs to the TRAFAC class YlqF/YawG GTPase family. RsgA subfamily.</text>
</comment>
<dbReference type="Gene3D" id="2.40.50.140">
    <property type="entry name" value="Nucleic acid-binding proteins"/>
    <property type="match status" value="1"/>
</dbReference>
<evidence type="ECO:0000256" key="3">
    <source>
        <dbReference type="HAMAP-Rule" id="MF_01820"/>
    </source>
</evidence>
<keyword evidence="3" id="KW-0862">Zinc</keyword>
<dbReference type="RefSeq" id="WP_085758496.1">
    <property type="nucleotide sequence ID" value="NZ_CP019343.1"/>
</dbReference>
<dbReference type="Proteomes" id="UP000193450">
    <property type="component" value="Chromosome"/>
</dbReference>
<keyword evidence="2 3" id="KW-0342">GTP-binding</keyword>
<dbReference type="Pfam" id="PF03193">
    <property type="entry name" value="RsgA_GTPase"/>
    <property type="match status" value="1"/>
</dbReference>
<evidence type="ECO:0000256" key="1">
    <source>
        <dbReference type="ARBA" id="ARBA00022741"/>
    </source>
</evidence>
<dbReference type="STRING" id="716816.BST96_09595"/>
<dbReference type="InterPro" id="IPR004881">
    <property type="entry name" value="Ribosome_biogen_GTPase_RsgA"/>
</dbReference>
<protein>
    <recommendedName>
        <fullName evidence="3">Small ribosomal subunit biogenesis GTPase RsgA</fullName>
        <ecNumber evidence="3">3.6.1.-</ecNumber>
    </recommendedName>
</protein>
<dbReference type="PANTHER" id="PTHR32120:SF11">
    <property type="entry name" value="SMALL RIBOSOMAL SUBUNIT BIOGENESIS GTPASE RSGA 1, MITOCHONDRIAL-RELATED"/>
    <property type="match status" value="1"/>
</dbReference>
<evidence type="ECO:0000259" key="5">
    <source>
        <dbReference type="PROSITE" id="PS51721"/>
    </source>
</evidence>
<feature type="binding site" evidence="3">
    <location>
        <position position="311"/>
    </location>
    <ligand>
        <name>Zn(2+)</name>
        <dbReference type="ChEBI" id="CHEBI:29105"/>
    </ligand>
</feature>
<keyword evidence="7" id="KW-1185">Reference proteome</keyword>
<proteinExistence type="inferred from homology"/>
<dbReference type="PROSITE" id="PS50936">
    <property type="entry name" value="ENGC_GTPASE"/>
    <property type="match status" value="1"/>
</dbReference>
<dbReference type="HAMAP" id="MF_01820">
    <property type="entry name" value="GTPase_RsgA"/>
    <property type="match status" value="1"/>
</dbReference>
<dbReference type="GO" id="GO:0019843">
    <property type="term" value="F:rRNA binding"/>
    <property type="evidence" value="ECO:0007669"/>
    <property type="project" value="UniProtKB-KW"/>
</dbReference>
<dbReference type="InterPro" id="IPR030378">
    <property type="entry name" value="G_CP_dom"/>
</dbReference>
<dbReference type="NCBIfam" id="NF008931">
    <property type="entry name" value="PRK12288.1"/>
    <property type="match status" value="1"/>
</dbReference>
<comment type="cofactor">
    <cofactor evidence="3">
        <name>Zn(2+)</name>
        <dbReference type="ChEBI" id="CHEBI:29105"/>
    </cofactor>
    <text evidence="3">Binds 1 zinc ion per subunit.</text>
</comment>
<evidence type="ECO:0000313" key="6">
    <source>
        <dbReference type="EMBL" id="ARN74354.1"/>
    </source>
</evidence>
<dbReference type="Gene3D" id="3.40.50.300">
    <property type="entry name" value="P-loop containing nucleotide triphosphate hydrolases"/>
    <property type="match status" value="1"/>
</dbReference>
<dbReference type="GO" id="GO:0046872">
    <property type="term" value="F:metal ion binding"/>
    <property type="evidence" value="ECO:0007669"/>
    <property type="project" value="UniProtKB-KW"/>
</dbReference>
<keyword evidence="3" id="KW-0479">Metal-binding</keyword>
<name>A0A1X9NBD8_9GAMM</name>
<dbReference type="GO" id="GO:0005525">
    <property type="term" value="F:GTP binding"/>
    <property type="evidence" value="ECO:0007669"/>
    <property type="project" value="UniProtKB-UniRule"/>
</dbReference>
<dbReference type="EMBL" id="CP019343">
    <property type="protein sequence ID" value="ARN74354.1"/>
    <property type="molecule type" value="Genomic_DNA"/>
</dbReference>
<dbReference type="GO" id="GO:0005737">
    <property type="term" value="C:cytoplasm"/>
    <property type="evidence" value="ECO:0007669"/>
    <property type="project" value="UniProtKB-SubCell"/>
</dbReference>
<gene>
    <name evidence="3" type="primary">rsgA</name>
    <name evidence="6" type="ORF">BST96_09595</name>
</gene>
<feature type="binding site" evidence="3">
    <location>
        <begin position="216"/>
        <end position="224"/>
    </location>
    <ligand>
        <name>GTP</name>
        <dbReference type="ChEBI" id="CHEBI:37565"/>
    </ligand>
</feature>
<comment type="subunit">
    <text evidence="3">Monomer. Associates with 30S ribosomal subunit, binds 16S rRNA.</text>
</comment>
<dbReference type="CDD" id="cd01854">
    <property type="entry name" value="YjeQ_EngC"/>
    <property type="match status" value="1"/>
</dbReference>
<feature type="domain" description="EngC GTPase" evidence="4">
    <location>
        <begin position="123"/>
        <end position="272"/>
    </location>
</feature>
<dbReference type="EC" id="3.6.1.-" evidence="3"/>
<sequence length="340" mass="37644">MSKRKLTRRQAWRVKKIQDERTERASKKAGFVDQQLTEGELGDEQEGLVIAHYGSQVDVECQQGNDAGQIFRCHLRANLDTLVTGDRVIWRAGKPTGVIVANQPRESELSRPDMHGQLRPVAANIDYIVIVIAPLPEPHANLIDRYLVAAESVDIEPLILLNKVDLIDDKNRAQIDELLSVYPEIGYRVLNASTQTMDGLAELKAVLKDRTSVFVGQSGVGKSSLINALLPGVDIKVGELSKAHAKGTHTTTTAKLFHFPDGGDLVDSPGIREFGLWHMEREQVLDGFLEFRPYLGGCKFRDCKHQSEPGCELLAALEAGKISERRLASFESIANSLEML</sequence>
<dbReference type="AlphaFoldDB" id="A0A1X9NBD8"/>
<dbReference type="PANTHER" id="PTHR32120">
    <property type="entry name" value="SMALL RIBOSOMAL SUBUNIT BIOGENESIS GTPASE RSGA"/>
    <property type="match status" value="1"/>
</dbReference>
<keyword evidence="3" id="KW-0963">Cytoplasm</keyword>
<keyword evidence="3" id="KW-0378">Hydrolase</keyword>
<feature type="binding site" evidence="3">
    <location>
        <position position="303"/>
    </location>
    <ligand>
        <name>Zn(2+)</name>
        <dbReference type="ChEBI" id="CHEBI:29105"/>
    </ligand>
</feature>
<dbReference type="InterPro" id="IPR010914">
    <property type="entry name" value="RsgA_GTPase_dom"/>
</dbReference>
<organism evidence="6 7">
    <name type="scientific">Oceanicoccus sagamiensis</name>
    <dbReference type="NCBI Taxonomy" id="716816"/>
    <lineage>
        <taxon>Bacteria</taxon>
        <taxon>Pseudomonadati</taxon>
        <taxon>Pseudomonadota</taxon>
        <taxon>Gammaproteobacteria</taxon>
        <taxon>Cellvibrionales</taxon>
        <taxon>Spongiibacteraceae</taxon>
        <taxon>Oceanicoccus</taxon>
    </lineage>
</organism>
<feature type="domain" description="CP-type G" evidence="5">
    <location>
        <begin position="115"/>
        <end position="274"/>
    </location>
</feature>
<dbReference type="KEGG" id="osg:BST96_09595"/>
<feature type="binding site" evidence="3">
    <location>
        <position position="298"/>
    </location>
    <ligand>
        <name>Zn(2+)</name>
        <dbReference type="ChEBI" id="CHEBI:29105"/>
    </ligand>
</feature>
<feature type="binding site" evidence="3">
    <location>
        <position position="305"/>
    </location>
    <ligand>
        <name>Zn(2+)</name>
        <dbReference type="ChEBI" id="CHEBI:29105"/>
    </ligand>
</feature>
<keyword evidence="3" id="KW-0699">rRNA-binding</keyword>
<dbReference type="SUPFAM" id="SSF52540">
    <property type="entry name" value="P-loop containing nucleoside triphosphate hydrolases"/>
    <property type="match status" value="1"/>
</dbReference>
<comment type="function">
    <text evidence="3">One of several proteins that assist in the late maturation steps of the functional core of the 30S ribosomal subunit. Helps release RbfA from mature subunits. May play a role in the assembly of ribosomal proteins into the subunit. Circularly permuted GTPase that catalyzes slow GTP hydrolysis, GTPase activity is stimulated by the 30S ribosomal subunit.</text>
</comment>
<dbReference type="GO" id="GO:0042274">
    <property type="term" value="P:ribosomal small subunit biogenesis"/>
    <property type="evidence" value="ECO:0007669"/>
    <property type="project" value="UniProtKB-UniRule"/>
</dbReference>
<keyword evidence="3" id="KW-0690">Ribosome biogenesis</keyword>
<evidence type="ECO:0000259" key="4">
    <source>
        <dbReference type="PROSITE" id="PS50936"/>
    </source>
</evidence>
<dbReference type="OrthoDB" id="9809485at2"/>
<dbReference type="GO" id="GO:0003924">
    <property type="term" value="F:GTPase activity"/>
    <property type="evidence" value="ECO:0007669"/>
    <property type="project" value="UniProtKB-UniRule"/>
</dbReference>
<dbReference type="InterPro" id="IPR012340">
    <property type="entry name" value="NA-bd_OB-fold"/>
</dbReference>
<dbReference type="Gene3D" id="1.10.40.50">
    <property type="entry name" value="Probable gtpase engc, domain 3"/>
    <property type="match status" value="1"/>
</dbReference>
<evidence type="ECO:0000313" key="7">
    <source>
        <dbReference type="Proteomes" id="UP000193450"/>
    </source>
</evidence>
<reference evidence="6 7" key="1">
    <citation type="submission" date="2016-11" db="EMBL/GenBank/DDBJ databases">
        <title>Trade-off between light-utilization and light-protection in marine flavobacteria.</title>
        <authorList>
            <person name="Kumagai Y."/>
        </authorList>
    </citation>
    <scope>NUCLEOTIDE SEQUENCE [LARGE SCALE GENOMIC DNA]</scope>
    <source>
        <strain evidence="6 7">NBRC 107125</strain>
    </source>
</reference>
<dbReference type="PROSITE" id="PS51721">
    <property type="entry name" value="G_CP"/>
    <property type="match status" value="1"/>
</dbReference>
<evidence type="ECO:0000256" key="2">
    <source>
        <dbReference type="ARBA" id="ARBA00023134"/>
    </source>
</evidence>
<accession>A0A1X9NBD8</accession>
<dbReference type="InterPro" id="IPR027417">
    <property type="entry name" value="P-loop_NTPase"/>
</dbReference>
<keyword evidence="3" id="KW-0694">RNA-binding</keyword>
<dbReference type="NCBIfam" id="TIGR00157">
    <property type="entry name" value="ribosome small subunit-dependent GTPase A"/>
    <property type="match status" value="1"/>
</dbReference>
<keyword evidence="1 3" id="KW-0547">Nucleotide-binding</keyword>
<comment type="subcellular location">
    <subcellularLocation>
        <location evidence="3">Cytoplasm</location>
    </subcellularLocation>
</comment>